<dbReference type="InterPro" id="IPR000184">
    <property type="entry name" value="Bac_surfAg_D15"/>
</dbReference>
<feature type="short sequence motif" description="GXGXXG" evidence="6">
    <location>
        <begin position="40"/>
        <end position="45"/>
    </location>
</feature>
<dbReference type="InterPro" id="IPR010827">
    <property type="entry name" value="BamA/TamA_POTRA"/>
</dbReference>
<keyword evidence="5" id="KW-0472">Membrane</keyword>
<comment type="subcellular location">
    <subcellularLocation>
        <location evidence="1">Membrane</location>
    </subcellularLocation>
</comment>
<feature type="short sequence motif" description="GXSXG" evidence="6">
    <location>
        <begin position="67"/>
        <end position="71"/>
    </location>
</feature>
<evidence type="ECO:0000256" key="6">
    <source>
        <dbReference type="PROSITE-ProRule" id="PRU01161"/>
    </source>
</evidence>
<reference evidence="8" key="1">
    <citation type="submission" date="2020-01" db="EMBL/GenBank/DDBJ databases">
        <authorList>
            <person name="Meier V. D."/>
            <person name="Meier V D."/>
        </authorList>
    </citation>
    <scope>NUCLEOTIDE SEQUENCE</scope>
    <source>
        <strain evidence="8">HLG_WM_MAG_09</strain>
    </source>
</reference>
<keyword evidence="4 6" id="KW-0443">Lipid metabolism</keyword>
<proteinExistence type="predicted"/>
<keyword evidence="3 6" id="KW-0442">Lipid degradation</keyword>
<dbReference type="InterPro" id="IPR016035">
    <property type="entry name" value="Acyl_Trfase/lysoPLipase"/>
</dbReference>
<feature type="domain" description="PNPLA" evidence="7">
    <location>
        <begin position="36"/>
        <end position="228"/>
    </location>
</feature>
<gene>
    <name evidence="8" type="ORF">HELGO_WM17125</name>
</gene>
<dbReference type="GO" id="GO:0016787">
    <property type="term" value="F:hydrolase activity"/>
    <property type="evidence" value="ECO:0007669"/>
    <property type="project" value="UniProtKB-UniRule"/>
</dbReference>
<dbReference type="Gene3D" id="3.40.1090.10">
    <property type="entry name" value="Cytosolic phospholipase A2 catalytic domain"/>
    <property type="match status" value="2"/>
</dbReference>
<dbReference type="InterPro" id="IPR050301">
    <property type="entry name" value="NTE"/>
</dbReference>
<dbReference type="PANTHER" id="PTHR14226">
    <property type="entry name" value="NEUROPATHY TARGET ESTERASE/SWISS CHEESE D.MELANOGASTER"/>
    <property type="match status" value="1"/>
</dbReference>
<dbReference type="Pfam" id="PF01734">
    <property type="entry name" value="Patatin"/>
    <property type="match status" value="1"/>
</dbReference>
<evidence type="ECO:0000256" key="4">
    <source>
        <dbReference type="ARBA" id="ARBA00023098"/>
    </source>
</evidence>
<feature type="active site" description="Nucleophile" evidence="6">
    <location>
        <position position="69"/>
    </location>
</feature>
<dbReference type="SUPFAM" id="SSF52151">
    <property type="entry name" value="FabD/lysophospholipase-like"/>
    <property type="match status" value="1"/>
</dbReference>
<evidence type="ECO:0000256" key="5">
    <source>
        <dbReference type="ARBA" id="ARBA00023136"/>
    </source>
</evidence>
<evidence type="ECO:0000256" key="3">
    <source>
        <dbReference type="ARBA" id="ARBA00022963"/>
    </source>
</evidence>
<evidence type="ECO:0000259" key="7">
    <source>
        <dbReference type="PROSITE" id="PS51635"/>
    </source>
</evidence>
<dbReference type="Gene3D" id="2.40.160.50">
    <property type="entry name" value="membrane protein fhac: a member of the omp85/tpsb transporter family"/>
    <property type="match status" value="1"/>
</dbReference>
<sequence>MTVTSRFPRYLNITLLIVLLLLSFTSIAQARPKIGLVLGGGGAAGVAHVGVLKVLEENNIPIDMIAGTSMGAIVGGLYASGMSADELEKTVNSLQWLDLFEDSQPRKDQQFHQKEVNSGFFSSFELGLKDRKLKGPSGLVTGQKLMFELRSLFTPVNHIQNFDQLPIPFRAVATDIETGQAVVLKQGNLAQSVRASMAIPGMFSPVNINGRLLVDGFVSNNVPVDVGRAMGADILIVVNIPTFLEKQGKLDSAVSVGLQAMQLMMLKTTQPQLEQMQPRDILIEPGIKDIGNLAFERVSETIPLGENAAREQLSHLQKLAVKNELPQRLAGKPIQTNLVDEHVRIARIEFNNNSGLSDDVLRKRLGVSEGDRFDAAILQRGLESIYGLGEFDLVDHHLAKNDQGQYILKVNAVPSLAGKQRLRFGFSLSDDFEGDTQYQFGVSRISRGINEQGGEWSNSLIIGDTIRFDSEFYQPVPDKDLFVEPHFWHEQRDFFFYEGDERLAEVRGRELGLRLDVGREFGEWGEARAGAFYSYINPDVTTGQLELADQIHSAGLRFQYQVDTMDEDLIPTDGRRLLVEYTKGLDELGSDQDFDRLQIKSDRAWSKGRHGLIFSAEAGTTFTDEDLLTEGLSLGGLGRMSGLSENQLAGNHLVNASLAYLYELSDFSGVAQFYIGGTAEIGNVWDDASEINEGDLLLTGSLFIGADTPLGPAFVGIAQTESYDTRPFLYVGQGF</sequence>
<dbReference type="PANTHER" id="PTHR14226:SF29">
    <property type="entry name" value="NEUROPATHY TARGET ESTERASE SWS"/>
    <property type="match status" value="1"/>
</dbReference>
<comment type="caution">
    <text evidence="6">Lacks conserved residue(s) required for the propagation of feature annotation.</text>
</comment>
<dbReference type="GO" id="GO:0016042">
    <property type="term" value="P:lipid catabolic process"/>
    <property type="evidence" value="ECO:0007669"/>
    <property type="project" value="UniProtKB-UniRule"/>
</dbReference>
<keyword evidence="2 6" id="KW-0378">Hydrolase</keyword>
<evidence type="ECO:0000256" key="2">
    <source>
        <dbReference type="ARBA" id="ARBA00022801"/>
    </source>
</evidence>
<evidence type="ECO:0000256" key="1">
    <source>
        <dbReference type="ARBA" id="ARBA00004370"/>
    </source>
</evidence>
<dbReference type="CDD" id="cd07205">
    <property type="entry name" value="Pat_PNPLA6_PNPLA7_NTE1_like"/>
    <property type="match status" value="1"/>
</dbReference>
<evidence type="ECO:0000313" key="8">
    <source>
        <dbReference type="EMBL" id="CAA6824059.1"/>
    </source>
</evidence>
<dbReference type="EMBL" id="CACVAT010000384">
    <property type="protein sequence ID" value="CAA6824059.1"/>
    <property type="molecule type" value="Genomic_DNA"/>
</dbReference>
<accession>A0A6S6UBE9</accession>
<name>A0A6S6UBE9_9GAMM</name>
<dbReference type="Gene3D" id="3.10.20.310">
    <property type="entry name" value="membrane protein fhac"/>
    <property type="match status" value="1"/>
</dbReference>
<dbReference type="Pfam" id="PF07244">
    <property type="entry name" value="POTRA"/>
    <property type="match status" value="1"/>
</dbReference>
<feature type="active site" description="Proton acceptor" evidence="6">
    <location>
        <position position="215"/>
    </location>
</feature>
<dbReference type="GO" id="GO:0019867">
    <property type="term" value="C:outer membrane"/>
    <property type="evidence" value="ECO:0007669"/>
    <property type="project" value="InterPro"/>
</dbReference>
<protein>
    <submittedName>
        <fullName evidence="8">Putative patatin-like phospholipase</fullName>
    </submittedName>
</protein>
<dbReference type="Pfam" id="PF01103">
    <property type="entry name" value="Omp85"/>
    <property type="match status" value="1"/>
</dbReference>
<organism evidence="8">
    <name type="scientific">uncultured Thiotrichaceae bacterium</name>
    <dbReference type="NCBI Taxonomy" id="298394"/>
    <lineage>
        <taxon>Bacteria</taxon>
        <taxon>Pseudomonadati</taxon>
        <taxon>Pseudomonadota</taxon>
        <taxon>Gammaproteobacteria</taxon>
        <taxon>Thiotrichales</taxon>
        <taxon>Thiotrichaceae</taxon>
        <taxon>environmental samples</taxon>
    </lineage>
</organism>
<dbReference type="PROSITE" id="PS51635">
    <property type="entry name" value="PNPLA"/>
    <property type="match status" value="1"/>
</dbReference>
<dbReference type="InterPro" id="IPR002641">
    <property type="entry name" value="PNPLA_dom"/>
</dbReference>
<dbReference type="AlphaFoldDB" id="A0A6S6UBE9"/>